<dbReference type="AlphaFoldDB" id="A0A545V4P2"/>
<comment type="caution">
    <text evidence="2">The sequence shown here is derived from an EMBL/GenBank/DDBJ whole genome shotgun (WGS) entry which is preliminary data.</text>
</comment>
<dbReference type="STRING" id="43265.A0A545V4P2"/>
<feature type="chain" id="PRO_5021711775" evidence="1">
    <location>
        <begin position="22"/>
        <end position="173"/>
    </location>
</feature>
<proteinExistence type="predicted"/>
<evidence type="ECO:0000256" key="1">
    <source>
        <dbReference type="SAM" id="SignalP"/>
    </source>
</evidence>
<protein>
    <submittedName>
        <fullName evidence="2">Uncharacterized protein</fullName>
    </submittedName>
</protein>
<reference evidence="2 3" key="1">
    <citation type="journal article" date="2019" name="Appl. Microbiol. Biotechnol.">
        <title>Genome sequence of Isaria javanica and comparative genome analysis insights into family S53 peptidase evolution in fungal entomopathogens.</title>
        <authorList>
            <person name="Lin R."/>
            <person name="Zhang X."/>
            <person name="Xin B."/>
            <person name="Zou M."/>
            <person name="Gao Y."/>
            <person name="Qin F."/>
            <person name="Hu Q."/>
            <person name="Xie B."/>
            <person name="Cheng X."/>
        </authorList>
    </citation>
    <scope>NUCLEOTIDE SEQUENCE [LARGE SCALE GENOMIC DNA]</scope>
    <source>
        <strain evidence="2 3">IJ1G</strain>
    </source>
</reference>
<gene>
    <name evidence="2" type="ORF">IF1G_05247</name>
</gene>
<keyword evidence="1" id="KW-0732">Signal</keyword>
<keyword evidence="3" id="KW-1185">Reference proteome</keyword>
<evidence type="ECO:0000313" key="3">
    <source>
        <dbReference type="Proteomes" id="UP000315783"/>
    </source>
</evidence>
<feature type="signal peptide" evidence="1">
    <location>
        <begin position="1"/>
        <end position="21"/>
    </location>
</feature>
<accession>A0A545V4P2</accession>
<organism evidence="2 3">
    <name type="scientific">Cordyceps javanica</name>
    <dbReference type="NCBI Taxonomy" id="43265"/>
    <lineage>
        <taxon>Eukaryota</taxon>
        <taxon>Fungi</taxon>
        <taxon>Dikarya</taxon>
        <taxon>Ascomycota</taxon>
        <taxon>Pezizomycotina</taxon>
        <taxon>Sordariomycetes</taxon>
        <taxon>Hypocreomycetidae</taxon>
        <taxon>Hypocreales</taxon>
        <taxon>Cordycipitaceae</taxon>
        <taxon>Cordyceps</taxon>
    </lineage>
</organism>
<name>A0A545V4P2_9HYPO</name>
<sequence>MKLSFMLTLCAGVAVTTPVGARQGLQKLPFFKPGNRNDPRLCGTNFDVWNERSSERCVGTIKYCENKNWRMFREKFDSVDECFQSRQPAPQPAPEPTKLPFKVNRTGIPLFCGPVDSAADFDKKYSEDCVGTIEYCKEENWWDFGEKFESEDECLKSRNPAPGAEARSLPATQ</sequence>
<dbReference type="Proteomes" id="UP000315783">
    <property type="component" value="Unassembled WGS sequence"/>
</dbReference>
<evidence type="ECO:0000313" key="2">
    <source>
        <dbReference type="EMBL" id="TQV96664.1"/>
    </source>
</evidence>
<dbReference type="EMBL" id="SPUK01000006">
    <property type="protein sequence ID" value="TQV96664.1"/>
    <property type="molecule type" value="Genomic_DNA"/>
</dbReference>